<proteinExistence type="predicted"/>
<protein>
    <submittedName>
        <fullName evidence="1">Unannotated protein</fullName>
    </submittedName>
</protein>
<accession>A0A6J7HR95</accession>
<dbReference type="EMBL" id="CAFBMR010000054">
    <property type="protein sequence ID" value="CAB4918670.1"/>
    <property type="molecule type" value="Genomic_DNA"/>
</dbReference>
<dbReference type="AlphaFoldDB" id="A0A6J7HR95"/>
<name>A0A6J7HR95_9ZZZZ</name>
<dbReference type="Gene3D" id="2.60.20.10">
    <property type="entry name" value="Crystallins"/>
    <property type="match status" value="1"/>
</dbReference>
<evidence type="ECO:0000313" key="1">
    <source>
        <dbReference type="EMBL" id="CAB4918670.1"/>
    </source>
</evidence>
<gene>
    <name evidence="1" type="ORF">UFOPK3610_01279</name>
</gene>
<sequence>MNRKKILGWLGVVSIGLATIAVGPAQAVLNDCGSNAACMWKDTYFTAKRHVIGNAATWQNFTDFAFNDLASSWANRSSARDAEWYYDVNLQGDSGCMTATHNVDIMGWRDNDEASSAIIYAGLYVC</sequence>
<dbReference type="Pfam" id="PF03995">
    <property type="entry name" value="Inhibitor_I36"/>
    <property type="match status" value="1"/>
</dbReference>
<organism evidence="1">
    <name type="scientific">freshwater metagenome</name>
    <dbReference type="NCBI Taxonomy" id="449393"/>
    <lineage>
        <taxon>unclassified sequences</taxon>
        <taxon>metagenomes</taxon>
        <taxon>ecological metagenomes</taxon>
    </lineage>
</organism>
<reference evidence="1" key="1">
    <citation type="submission" date="2020-05" db="EMBL/GenBank/DDBJ databases">
        <authorList>
            <person name="Chiriac C."/>
            <person name="Salcher M."/>
            <person name="Ghai R."/>
            <person name="Kavagutti S V."/>
        </authorList>
    </citation>
    <scope>NUCLEOTIDE SEQUENCE</scope>
</reference>